<name>A0A2A2HFR6_9EURY</name>
<evidence type="ECO:0000259" key="5">
    <source>
        <dbReference type="Pfam" id="PF13524"/>
    </source>
</evidence>
<dbReference type="Gene3D" id="3.90.550.10">
    <property type="entry name" value="Spore Coat Polysaccharide Biosynthesis Protein SpsA, Chain A"/>
    <property type="match status" value="1"/>
</dbReference>
<gene>
    <name evidence="6" type="ORF">ASJ82_03650</name>
</gene>
<feature type="domain" description="Spore protein YkvP/CgeB glycosyl transferase-like" evidence="5">
    <location>
        <begin position="1327"/>
        <end position="1460"/>
    </location>
</feature>
<sequence>MDQLQLIRKLDKKKLKKAKKIIVENKLFDENYYKQHYQDNLDTDELFEHYLTLGYKKGYNPSAQFDNDKYINEHKELSDYQINPLIYYALYEFKEEKSEKPRDIEDLTIDKKEIMKYEKGTLIVSKNKDIAQRSMDINSKIKYLNEKSQQNMKKLIKTNENIKTLYNENKTTSIKKTKNELTEEDINKAKQIIEEDNLFDDEYYNQNYPYAFEKNSNLLDHYIDVGYMHNLNPSEYFNTEFYMQYDDVAESKMNPLIFHVLYDLNKDRKTTNQITPDDVNDAIKIIRENNLFDSNFYYKQIPQLKNTIIDPLMHYIYIGYKHDLNPSNDFNTQYYKQKYLKEDTQVNPLIHYVIKQDDAQTKYDISPQQLNETIETIYNSNTFDDEYYIKQTKQDPNTPTYELIKHYILTGANQKYNPNKIFNTQYYQQTNPEISTTTPNPYYHYLTCGKRENKQPIQTRKQLDEKQKTKEELDHQAEVIEKSTLFDEDYYLEKYEDVKHSLKTPAQHYVYQGYKEHKNPSRYFDNNYYMYKYKDEIGDINPLYHYITKGKDMGYISKYYFSQMDKHEVKIAIATDIIAQNYPKFDEKAPKVSIIILNHNGEKYIENQLNSLFESTDYPNYDVTIIENDSNDNSPEIIDKLSTKYNFKVIKNKINETLAKAYNKAVKEVDGEYVVFMDNDIELLDGWLNHLMQTQLTNIDVGVVGGKLIYPDLSHMQSHKEKSYKIQHAGIKFKQENGYILPYSYNDGKAYKFNQHETYQTPAITGSLMMISRQLFSDVGGFDEDFKYEYEAVDLSLRLHTMGYKNIYTSDSAAYHYRHATKQNIIEGLIKTQHENNKNIFARKWNKWLKQKVLNDKINKNNFFTENPLKITFITMEKGENAAVGDYFIAQGLANELRKQGYIIDFKSKNDTDDPFKLDDDVDILISLLNSYDIDKIKTENDMIIKIAWILNWPEWWLNKPYFESFDMILCSNSRSIHHIIDNSGYEPILFPEATNTDLFNMNVKAKDEYICDYAFAGNDWHDEREITKILQPDESEYSFNIYGKTWSRYDKFNDYNKGYVPYSQMPAVYASTKIVLDDATDLTDAPSSVNSRVFDALAMGKLVITNGEIGIKELFGNKIPTFTDKQSLDEQLDLYLNNPDLAHAKVEELQYIVLKNHTYKNRAEQLINLLKDLTDKTRVIIKIPTPKSDNKHHWGDYHFGVELQKEFNKQGYPAKLQLHDDWQTNKDALYDIVLVLRGVSSYTPKPYQYNIEWNISHPNRLSVGEYDSFDKVYIASEYWCNKIKPVISTDVEPLLQCTNPQRFHRLYDEEYKSQLLFVGNSRMTYRRILQDLLPTDYDLKIYGNNWEGILDERYIQDNYIPNEELYRAYSSTDVLLNDHWDDMRKKGFISNRIFDGLACGATIVTDHVKGIENLFKDEVLVYEDKMDLNEKIKEAIKREPVNPDVINEHTYAKRVEKIIKDYENMLKNKIEYMKKSN</sequence>
<reference evidence="6 7" key="1">
    <citation type="journal article" date="2017" name="BMC Genomics">
        <title>Genomic analysis of methanogenic archaea reveals a shift towards energy conservation.</title>
        <authorList>
            <person name="Gilmore S.P."/>
            <person name="Henske J.K."/>
            <person name="Sexton J.A."/>
            <person name="Solomon K.V."/>
            <person name="Seppala S."/>
            <person name="Yoo J.I."/>
            <person name="Huyett L.M."/>
            <person name="Pressman A."/>
            <person name="Cogan J.Z."/>
            <person name="Kivenson V."/>
            <person name="Peng X."/>
            <person name="Tan Y."/>
            <person name="Valentine D.L."/>
            <person name="O'Malley M.A."/>
        </authorList>
    </citation>
    <scope>NUCLEOTIDE SEQUENCE [LARGE SCALE GENOMIC DNA]</scope>
    <source>
        <strain evidence="6 7">1R-7</strain>
    </source>
</reference>
<dbReference type="InterPro" id="IPR029044">
    <property type="entry name" value="Nucleotide-diphossugar_trans"/>
</dbReference>
<dbReference type="SUPFAM" id="SSF53756">
    <property type="entry name" value="UDP-Glycosyltransferase/glycogen phosphorylase"/>
    <property type="match status" value="1"/>
</dbReference>
<evidence type="ECO:0000313" key="7">
    <source>
        <dbReference type="Proteomes" id="UP000217528"/>
    </source>
</evidence>
<dbReference type="Proteomes" id="UP000217528">
    <property type="component" value="Unassembled WGS sequence"/>
</dbReference>
<evidence type="ECO:0000256" key="3">
    <source>
        <dbReference type="ARBA" id="ARBA00022679"/>
    </source>
</evidence>
<evidence type="ECO:0000256" key="2">
    <source>
        <dbReference type="ARBA" id="ARBA00022676"/>
    </source>
</evidence>
<dbReference type="PANTHER" id="PTHR43179">
    <property type="entry name" value="RHAMNOSYLTRANSFERASE WBBL"/>
    <property type="match status" value="1"/>
</dbReference>
<dbReference type="EMBL" id="LMVN01000001">
    <property type="protein sequence ID" value="PAV08292.1"/>
    <property type="molecule type" value="Genomic_DNA"/>
</dbReference>
<keyword evidence="7" id="KW-1185">Reference proteome</keyword>
<feature type="domain" description="Glycosyltransferase 2-like" evidence="4">
    <location>
        <begin position="593"/>
        <end position="778"/>
    </location>
</feature>
<dbReference type="CDD" id="cd04186">
    <property type="entry name" value="GT_2_like_c"/>
    <property type="match status" value="1"/>
</dbReference>
<evidence type="ECO:0000313" key="6">
    <source>
        <dbReference type="EMBL" id="PAV08292.1"/>
    </source>
</evidence>
<organism evidence="6 7">
    <name type="scientific">Methanosphaera cuniculi</name>
    <dbReference type="NCBI Taxonomy" id="1077256"/>
    <lineage>
        <taxon>Archaea</taxon>
        <taxon>Methanobacteriati</taxon>
        <taxon>Methanobacteriota</taxon>
        <taxon>Methanomada group</taxon>
        <taxon>Methanobacteria</taxon>
        <taxon>Methanobacteriales</taxon>
        <taxon>Methanobacteriaceae</taxon>
        <taxon>Methanosphaera</taxon>
    </lineage>
</organism>
<dbReference type="GO" id="GO:0016757">
    <property type="term" value="F:glycosyltransferase activity"/>
    <property type="evidence" value="ECO:0007669"/>
    <property type="project" value="UniProtKB-KW"/>
</dbReference>
<comment type="caution">
    <text evidence="6">The sequence shown here is derived from an EMBL/GenBank/DDBJ whole genome shotgun (WGS) entry which is preliminary data.</text>
</comment>
<dbReference type="Pfam" id="PF00535">
    <property type="entry name" value="Glycos_transf_2"/>
    <property type="match status" value="1"/>
</dbReference>
<dbReference type="Pfam" id="PF13524">
    <property type="entry name" value="Glyco_trans_1_2"/>
    <property type="match status" value="2"/>
</dbReference>
<dbReference type="InterPro" id="IPR001173">
    <property type="entry name" value="Glyco_trans_2-like"/>
</dbReference>
<feature type="domain" description="Spore protein YkvP/CgeB glycosyl transferase-like" evidence="5">
    <location>
        <begin position="1036"/>
        <end position="1168"/>
    </location>
</feature>
<keyword evidence="3" id="KW-0808">Transferase</keyword>
<dbReference type="PANTHER" id="PTHR43179:SF12">
    <property type="entry name" value="GALACTOFURANOSYLTRANSFERASE GLFT2"/>
    <property type="match status" value="1"/>
</dbReference>
<dbReference type="InterPro" id="IPR055259">
    <property type="entry name" value="YkvP/CgeB_Glyco_trans-like"/>
</dbReference>
<evidence type="ECO:0000256" key="1">
    <source>
        <dbReference type="ARBA" id="ARBA00006739"/>
    </source>
</evidence>
<proteinExistence type="inferred from homology"/>
<evidence type="ECO:0000259" key="4">
    <source>
        <dbReference type="Pfam" id="PF00535"/>
    </source>
</evidence>
<keyword evidence="2" id="KW-0328">Glycosyltransferase</keyword>
<dbReference type="SUPFAM" id="SSF53448">
    <property type="entry name" value="Nucleotide-diphospho-sugar transferases"/>
    <property type="match status" value="1"/>
</dbReference>
<accession>A0A2A2HFR6</accession>
<dbReference type="RefSeq" id="WP_095607947.1">
    <property type="nucleotide sequence ID" value="NZ_LMVN01000001.1"/>
</dbReference>
<protein>
    <submittedName>
        <fullName evidence="6">Uncharacterized protein</fullName>
    </submittedName>
</protein>
<comment type="similarity">
    <text evidence="1">Belongs to the glycosyltransferase 2 family.</text>
</comment>
<dbReference type="OrthoDB" id="46222at2157"/>